<dbReference type="Pfam" id="PF04965">
    <property type="entry name" value="GPW_gp25"/>
    <property type="match status" value="1"/>
</dbReference>
<evidence type="ECO:0000259" key="1">
    <source>
        <dbReference type="Pfam" id="PF04965"/>
    </source>
</evidence>
<evidence type="ECO:0000313" key="3">
    <source>
        <dbReference type="Proteomes" id="UP000531216"/>
    </source>
</evidence>
<dbReference type="RefSeq" id="WP_090966158.1">
    <property type="nucleotide sequence ID" value="NZ_FOOA01000025.1"/>
</dbReference>
<proteinExistence type="predicted"/>
<reference evidence="2 3" key="1">
    <citation type="submission" date="2020-08" db="EMBL/GenBank/DDBJ databases">
        <title>Genomic Encyclopedia of Type Strains, Phase IV (KMG-IV): sequencing the most valuable type-strain genomes for metagenomic binning, comparative biology and taxonomic classification.</title>
        <authorList>
            <person name="Goeker M."/>
        </authorList>
    </citation>
    <scope>NUCLEOTIDE SEQUENCE [LARGE SCALE GENOMIC DNA]</scope>
    <source>
        <strain evidence="2 3">DSM 25024</strain>
    </source>
</reference>
<name>A0A7W6BZA0_9HYPH</name>
<dbReference type="InterPro" id="IPR007048">
    <property type="entry name" value="IraD/Gp25-like"/>
</dbReference>
<dbReference type="AlphaFoldDB" id="A0A7W6BZA0"/>
<keyword evidence="3" id="KW-1185">Reference proteome</keyword>
<accession>A0A7W6BZA0</accession>
<feature type="domain" description="IraD/Gp25-like" evidence="1">
    <location>
        <begin position="16"/>
        <end position="98"/>
    </location>
</feature>
<dbReference type="SUPFAM" id="SSF160719">
    <property type="entry name" value="gpW/gp25-like"/>
    <property type="match status" value="1"/>
</dbReference>
<sequence>MDFDRRTGARISNYESALQSVEILFFSRIGEHVMLREFGAGARELLGRLLTPRLFATFMLLLAAAIDLWEPRFRVRRVIPGGSVDELRLGRAGFRIEVDFRPNGHLGDPTIESVRTFGVNFGRSGGVTA</sequence>
<evidence type="ECO:0000313" key="2">
    <source>
        <dbReference type="EMBL" id="MBB3937933.1"/>
    </source>
</evidence>
<dbReference type="OrthoDB" id="9802846at2"/>
<dbReference type="Proteomes" id="UP000531216">
    <property type="component" value="Unassembled WGS sequence"/>
</dbReference>
<gene>
    <name evidence="2" type="ORF">GGR05_004102</name>
</gene>
<organism evidence="2 3">
    <name type="scientific">Aureimonas phyllosphaerae</name>
    <dbReference type="NCBI Taxonomy" id="1166078"/>
    <lineage>
        <taxon>Bacteria</taxon>
        <taxon>Pseudomonadati</taxon>
        <taxon>Pseudomonadota</taxon>
        <taxon>Alphaproteobacteria</taxon>
        <taxon>Hyphomicrobiales</taxon>
        <taxon>Aurantimonadaceae</taxon>
        <taxon>Aureimonas</taxon>
    </lineage>
</organism>
<dbReference type="EMBL" id="JACIDO010000013">
    <property type="protein sequence ID" value="MBB3937933.1"/>
    <property type="molecule type" value="Genomic_DNA"/>
</dbReference>
<protein>
    <recommendedName>
        <fullName evidence="1">IraD/Gp25-like domain-containing protein</fullName>
    </recommendedName>
</protein>
<comment type="caution">
    <text evidence="2">The sequence shown here is derived from an EMBL/GenBank/DDBJ whole genome shotgun (WGS) entry which is preliminary data.</text>
</comment>
<dbReference type="Gene3D" id="3.10.450.40">
    <property type="match status" value="1"/>
</dbReference>